<dbReference type="Pfam" id="PF00078">
    <property type="entry name" value="RVT_1"/>
    <property type="match status" value="1"/>
</dbReference>
<dbReference type="InterPro" id="IPR000477">
    <property type="entry name" value="RT_dom"/>
</dbReference>
<protein>
    <recommendedName>
        <fullName evidence="2">Reverse transcriptase domain-containing protein</fullName>
    </recommendedName>
</protein>
<dbReference type="EMBL" id="BAAFJT010000002">
    <property type="protein sequence ID" value="GAB0183387.1"/>
    <property type="molecule type" value="Genomic_DNA"/>
</dbReference>
<evidence type="ECO:0000256" key="1">
    <source>
        <dbReference type="SAM" id="MobiDB-lite"/>
    </source>
</evidence>
<dbReference type="PANTHER" id="PTHR33332">
    <property type="entry name" value="REVERSE TRANSCRIPTASE DOMAIN-CONTAINING PROTEIN"/>
    <property type="match status" value="1"/>
</dbReference>
<reference evidence="3 4" key="1">
    <citation type="submission" date="2024-06" db="EMBL/GenBank/DDBJ databases">
        <title>The draft genome of Grus japonensis, version 3.</title>
        <authorList>
            <person name="Nabeshima K."/>
            <person name="Suzuki S."/>
            <person name="Onuma M."/>
        </authorList>
    </citation>
    <scope>NUCLEOTIDE SEQUENCE [LARGE SCALE GENOMIC DNA]</scope>
    <source>
        <strain evidence="3 4">451A</strain>
    </source>
</reference>
<feature type="compositionally biased region" description="Basic and acidic residues" evidence="1">
    <location>
        <begin position="14"/>
        <end position="30"/>
    </location>
</feature>
<evidence type="ECO:0000313" key="3">
    <source>
        <dbReference type="EMBL" id="GAB0183387.1"/>
    </source>
</evidence>
<feature type="region of interest" description="Disordered" evidence="1">
    <location>
        <begin position="1"/>
        <end position="38"/>
    </location>
</feature>
<gene>
    <name evidence="3" type="ORF">GRJ2_000804000</name>
</gene>
<dbReference type="PROSITE" id="PS50878">
    <property type="entry name" value="RT_POL"/>
    <property type="match status" value="1"/>
</dbReference>
<evidence type="ECO:0000259" key="2">
    <source>
        <dbReference type="PROSITE" id="PS50878"/>
    </source>
</evidence>
<feature type="domain" description="Reverse transcriptase" evidence="2">
    <location>
        <begin position="1"/>
        <end position="191"/>
    </location>
</feature>
<proteinExistence type="predicted"/>
<dbReference type="AlphaFoldDB" id="A0ABC9WFE0"/>
<dbReference type="Proteomes" id="UP001623348">
    <property type="component" value="Unassembled WGS sequence"/>
</dbReference>
<keyword evidence="4" id="KW-1185">Reference proteome</keyword>
<accession>A0ABC9WFE0</accession>
<feature type="compositionally biased region" description="Polar residues" evidence="1">
    <location>
        <begin position="1"/>
        <end position="12"/>
    </location>
</feature>
<evidence type="ECO:0000313" key="4">
    <source>
        <dbReference type="Proteomes" id="UP001623348"/>
    </source>
</evidence>
<comment type="caution">
    <text evidence="3">The sequence shown here is derived from an EMBL/GenBank/DDBJ whole genome shotgun (WGS) entry which is preliminary data.</text>
</comment>
<organism evidence="3 4">
    <name type="scientific">Grus japonensis</name>
    <name type="common">Japanese crane</name>
    <name type="synonym">Red-crowned crane</name>
    <dbReference type="NCBI Taxonomy" id="30415"/>
    <lineage>
        <taxon>Eukaryota</taxon>
        <taxon>Metazoa</taxon>
        <taxon>Chordata</taxon>
        <taxon>Craniata</taxon>
        <taxon>Vertebrata</taxon>
        <taxon>Euteleostomi</taxon>
        <taxon>Archelosauria</taxon>
        <taxon>Archosauria</taxon>
        <taxon>Dinosauria</taxon>
        <taxon>Saurischia</taxon>
        <taxon>Theropoda</taxon>
        <taxon>Coelurosauria</taxon>
        <taxon>Aves</taxon>
        <taxon>Neognathae</taxon>
        <taxon>Neoaves</taxon>
        <taxon>Gruiformes</taxon>
        <taxon>Gruidae</taxon>
        <taxon>Grus</taxon>
    </lineage>
</organism>
<name>A0ABC9WFE0_GRUJA</name>
<sequence length="203" mass="22963">MISVLYSSSQPKNLRKDGKYPPQQRREKGINRSGSSTTATRENWRQVLDIIYLDLCKAFDTVPRDILVSKLERHGFDGWTTQWIRNWLDGHTQRVVVNSSVSKWRTVTSGVPQGSVLGLALFNIFVGDMDNGIECTLSKFANDTKLCGVVDMLEGRDAIQRDLDRLEKWACANCMKFSKAKGKVLHMGQGNPKHNYRLGQGMN</sequence>